<organism evidence="1">
    <name type="scientific">marine sediment metagenome</name>
    <dbReference type="NCBI Taxonomy" id="412755"/>
    <lineage>
        <taxon>unclassified sequences</taxon>
        <taxon>metagenomes</taxon>
        <taxon>ecological metagenomes</taxon>
    </lineage>
</organism>
<sequence>AGSHVARQKLNGRLTWVHDTCYMPPRLEKAMRRMDEEFLLVVGGK</sequence>
<gene>
    <name evidence="1" type="ORF">S12H4_00825</name>
</gene>
<proteinExistence type="predicted"/>
<dbReference type="EMBL" id="BARW01000130">
    <property type="protein sequence ID" value="GAI59991.1"/>
    <property type="molecule type" value="Genomic_DNA"/>
</dbReference>
<accession>X1QYV2</accession>
<feature type="non-terminal residue" evidence="1">
    <location>
        <position position="1"/>
    </location>
</feature>
<evidence type="ECO:0000313" key="1">
    <source>
        <dbReference type="EMBL" id="GAI59991.1"/>
    </source>
</evidence>
<name>X1QYV2_9ZZZZ</name>
<protein>
    <submittedName>
        <fullName evidence="1">Uncharacterized protein</fullName>
    </submittedName>
</protein>
<comment type="caution">
    <text evidence="1">The sequence shown here is derived from an EMBL/GenBank/DDBJ whole genome shotgun (WGS) entry which is preliminary data.</text>
</comment>
<dbReference type="AlphaFoldDB" id="X1QYV2"/>
<reference evidence="1" key="1">
    <citation type="journal article" date="2014" name="Front. Microbiol.">
        <title>High frequency of phylogenetically diverse reductive dehalogenase-homologous genes in deep subseafloor sedimentary metagenomes.</title>
        <authorList>
            <person name="Kawai M."/>
            <person name="Futagami T."/>
            <person name="Toyoda A."/>
            <person name="Takaki Y."/>
            <person name="Nishi S."/>
            <person name="Hori S."/>
            <person name="Arai W."/>
            <person name="Tsubouchi T."/>
            <person name="Morono Y."/>
            <person name="Uchiyama I."/>
            <person name="Ito T."/>
            <person name="Fujiyama A."/>
            <person name="Inagaki F."/>
            <person name="Takami H."/>
        </authorList>
    </citation>
    <scope>NUCLEOTIDE SEQUENCE</scope>
    <source>
        <strain evidence="1">Expedition CK06-06</strain>
    </source>
</reference>